<reference evidence="1 2" key="1">
    <citation type="journal article" date="2015" name="Genome Biol. Evol.">
        <title>Comparative Genomics of a Bacterivorous Green Alga Reveals Evolutionary Causalities and Consequences of Phago-Mixotrophic Mode of Nutrition.</title>
        <authorList>
            <person name="Burns J.A."/>
            <person name="Paasch A."/>
            <person name="Narechania A."/>
            <person name="Kim E."/>
        </authorList>
    </citation>
    <scope>NUCLEOTIDE SEQUENCE [LARGE SCALE GENOMIC DNA]</scope>
    <source>
        <strain evidence="1 2">PLY_AMNH</strain>
    </source>
</reference>
<protein>
    <submittedName>
        <fullName evidence="1">Uncharacterized protein</fullName>
    </submittedName>
</protein>
<evidence type="ECO:0000313" key="2">
    <source>
        <dbReference type="Proteomes" id="UP001190700"/>
    </source>
</evidence>
<dbReference type="Gene3D" id="2.60.200.20">
    <property type="match status" value="1"/>
</dbReference>
<dbReference type="InterPro" id="IPR008984">
    <property type="entry name" value="SMAD_FHA_dom_sf"/>
</dbReference>
<dbReference type="EMBL" id="LGRX02012604">
    <property type="protein sequence ID" value="KAK3267129.1"/>
    <property type="molecule type" value="Genomic_DNA"/>
</dbReference>
<accession>A0AAE0FWF0</accession>
<dbReference type="Proteomes" id="UP001190700">
    <property type="component" value="Unassembled WGS sequence"/>
</dbReference>
<gene>
    <name evidence="1" type="ORF">CYMTET_24298</name>
</gene>
<sequence length="131" mass="14452">MYGEPVSISEGEEWVLGRGPLTKIQLSTVSRKTVKLRMVPDGRDHLLETTAIKDMFVQRLGDPGATKLSSGFTVYLEKGDLFHLHLQDGQLHFGYRFTVASGRSRLADVQPELADKSTAHPLQSTPASAMQ</sequence>
<dbReference type="AlphaFoldDB" id="A0AAE0FWF0"/>
<feature type="non-terminal residue" evidence="1">
    <location>
        <position position="131"/>
    </location>
</feature>
<organism evidence="1 2">
    <name type="scientific">Cymbomonas tetramitiformis</name>
    <dbReference type="NCBI Taxonomy" id="36881"/>
    <lineage>
        <taxon>Eukaryota</taxon>
        <taxon>Viridiplantae</taxon>
        <taxon>Chlorophyta</taxon>
        <taxon>Pyramimonadophyceae</taxon>
        <taxon>Pyramimonadales</taxon>
        <taxon>Pyramimonadaceae</taxon>
        <taxon>Cymbomonas</taxon>
    </lineage>
</organism>
<keyword evidence="2" id="KW-1185">Reference proteome</keyword>
<proteinExistence type="predicted"/>
<name>A0AAE0FWF0_9CHLO</name>
<evidence type="ECO:0000313" key="1">
    <source>
        <dbReference type="EMBL" id="KAK3267129.1"/>
    </source>
</evidence>
<comment type="caution">
    <text evidence="1">The sequence shown here is derived from an EMBL/GenBank/DDBJ whole genome shotgun (WGS) entry which is preliminary data.</text>
</comment>
<dbReference type="SUPFAM" id="SSF49879">
    <property type="entry name" value="SMAD/FHA domain"/>
    <property type="match status" value="1"/>
</dbReference>